<dbReference type="Proteomes" id="UP000324800">
    <property type="component" value="Unassembled WGS sequence"/>
</dbReference>
<evidence type="ECO:0000313" key="3">
    <source>
        <dbReference type="EMBL" id="KAA6378849.1"/>
    </source>
</evidence>
<evidence type="ECO:0000256" key="1">
    <source>
        <dbReference type="SAM" id="Coils"/>
    </source>
</evidence>
<organism evidence="3 4">
    <name type="scientific">Streblomastix strix</name>
    <dbReference type="NCBI Taxonomy" id="222440"/>
    <lineage>
        <taxon>Eukaryota</taxon>
        <taxon>Metamonada</taxon>
        <taxon>Preaxostyla</taxon>
        <taxon>Oxymonadida</taxon>
        <taxon>Streblomastigidae</taxon>
        <taxon>Streblomastix</taxon>
    </lineage>
</organism>
<evidence type="ECO:0000313" key="4">
    <source>
        <dbReference type="Proteomes" id="UP000324800"/>
    </source>
</evidence>
<comment type="caution">
    <text evidence="3">The sequence shown here is derived from an EMBL/GenBank/DDBJ whole genome shotgun (WGS) entry which is preliminary data.</text>
</comment>
<proteinExistence type="predicted"/>
<dbReference type="AlphaFoldDB" id="A0A5J4V8N0"/>
<gene>
    <name evidence="3" type="ORF">EZS28_025625</name>
</gene>
<evidence type="ECO:0000256" key="2">
    <source>
        <dbReference type="SAM" id="Phobius"/>
    </source>
</evidence>
<reference evidence="3 4" key="1">
    <citation type="submission" date="2019-03" db="EMBL/GenBank/DDBJ databases">
        <title>Single cell metagenomics reveals metabolic interactions within the superorganism composed of flagellate Streblomastix strix and complex community of Bacteroidetes bacteria on its surface.</title>
        <authorList>
            <person name="Treitli S.C."/>
            <person name="Kolisko M."/>
            <person name="Husnik F."/>
            <person name="Keeling P."/>
            <person name="Hampl V."/>
        </authorList>
    </citation>
    <scope>NUCLEOTIDE SEQUENCE [LARGE SCALE GENOMIC DNA]</scope>
    <source>
        <strain evidence="3">ST1C</strain>
    </source>
</reference>
<protein>
    <submittedName>
        <fullName evidence="3">Uncharacterized protein</fullName>
    </submittedName>
</protein>
<feature type="transmembrane region" description="Helical" evidence="2">
    <location>
        <begin position="104"/>
        <end position="123"/>
    </location>
</feature>
<keyword evidence="2" id="KW-1133">Transmembrane helix</keyword>
<accession>A0A5J4V8N0</accession>
<keyword evidence="2" id="KW-0472">Membrane</keyword>
<keyword evidence="1" id="KW-0175">Coiled coil</keyword>
<feature type="non-terminal residue" evidence="3">
    <location>
        <position position="129"/>
    </location>
</feature>
<name>A0A5J4V8N0_9EUKA</name>
<feature type="coiled-coil region" evidence="1">
    <location>
        <begin position="7"/>
        <end position="34"/>
    </location>
</feature>
<sequence length="129" mass="15284">MSKFRLKKDIIKELEEKQKRIDQLENQNKDRVNIILDIAEKSPNQVKTSIRAAAVHGMTFAEFNKVAPDRATRSEYKSSAHRNDMNDYRPTQELRFAVQKAMGYILFISRLYIPFLYALYIRIPDQFKR</sequence>
<keyword evidence="2" id="KW-0812">Transmembrane</keyword>
<dbReference type="EMBL" id="SNRW01008880">
    <property type="protein sequence ID" value="KAA6378849.1"/>
    <property type="molecule type" value="Genomic_DNA"/>
</dbReference>